<feature type="coiled-coil region" evidence="5">
    <location>
        <begin position="888"/>
        <end position="924"/>
    </location>
</feature>
<evidence type="ECO:0000259" key="6">
    <source>
        <dbReference type="PROSITE" id="PS50942"/>
    </source>
</evidence>
<reference evidence="9" key="2">
    <citation type="submission" date="2015-08" db="UniProtKB">
        <authorList>
            <consortium name="WormBaseParasite"/>
        </authorList>
    </citation>
    <scope>IDENTIFICATION</scope>
</reference>
<keyword evidence="5" id="KW-0175">Coiled coil</keyword>
<dbReference type="GO" id="GO:0032051">
    <property type="term" value="F:clathrin light chain binding"/>
    <property type="evidence" value="ECO:0007669"/>
    <property type="project" value="TreeGrafter"/>
</dbReference>
<keyword evidence="3" id="KW-0963">Cytoplasm</keyword>
<dbReference type="Gene3D" id="1.20.1410.10">
    <property type="entry name" value="I/LWEQ domain"/>
    <property type="match status" value="1"/>
</dbReference>
<evidence type="ECO:0000256" key="4">
    <source>
        <dbReference type="ARBA" id="ARBA00023203"/>
    </source>
</evidence>
<name>A0A0K0G244_STRVS</name>
<dbReference type="GO" id="GO:0080025">
    <property type="term" value="F:phosphatidylinositol-3,5-bisphosphate binding"/>
    <property type="evidence" value="ECO:0007669"/>
    <property type="project" value="TreeGrafter"/>
</dbReference>
<dbReference type="GO" id="GO:0030864">
    <property type="term" value="C:cortical actin cytoskeleton"/>
    <property type="evidence" value="ECO:0007669"/>
    <property type="project" value="TreeGrafter"/>
</dbReference>
<evidence type="ECO:0000313" key="8">
    <source>
        <dbReference type="Proteomes" id="UP000035680"/>
    </source>
</evidence>
<sequence length="939" mass="106325">MSRSALNTNDREAFLKSQLVAIHKALNKVEAPLKQKHARALTIGTHKERSAAFFWSAVSRIQLEKHPVLTWKFCHLLHKLIRDGHRQVLNDSYRYTHRIQQLSAFWQHLKTSGFGKCNNSYCSMLNSRLNFHKRHHIFPGNLNLTENQLNSLLSGDINEPFELAVEMLDEMDCLMNFQSTVYETIEVLRVSSLVPSGQCLLAPLIMVVLDSSKFYDYLVKIIFKLHSSLPADILAGHRERFNGLFKKVKKFYEDAGKMQYFKYLVSIPQIPSSPPDFLVASDLNSYQTPHAYLHGEEGHDGHDVSSNNDTMSMADEGTILDLNFDDTMSVMEGNQGTMNSSTINSIFNTLPPAPVPDERDTTITNLRNELETAKVNQHRIINEAKLRFDQYENRVQQLQSEIDFHKQSADEVKDELERVKSIALETQNKVKSSNQEEYEKKIQSQEQKFNKMKDIYGKLREEHIKTLTDVKNLSTRVFELEEANTNKEEKIASNNTTVDELNGHLARSEMEIENLKKLLNEKESEKKVYEVELERRKNEEISRLFKDVCSGGVEILTNNNDNIGNATSITYPTHLVLEQYNYLHNLMENLKENVSDENPDIGKIIQSLNVISHVMANTLTNTVSAAYTTSIESFESVNENCKNLSTASINFLEKLKNQNYKDIKNDVDNIMHSYDDLKTQCEKLPSSSMDISEEEIGAQFEEEMSRMDAAIREAVEAMQALQQKSRESHTGLRLEVNEGILDACNELMAAIQTLIVKSRDVQNEIIQAGRGNASTKEFYKKNHQWADGLLSAAQAVGVTARVLVSSADNAIVGSGKFEQLIVAATELAASIAQLSVASRVKSDKNSTKLAELGAAVKRVNKCTANVVATTKNGQKSLNDDKLLDFTHLSLHEAKKEEMESQVRTLELEAELSRERSRLSQLRKQHYHLAALVSAENNNS</sequence>
<feature type="domain" description="ENTH" evidence="6">
    <location>
        <begin position="10"/>
        <end position="139"/>
    </location>
</feature>
<evidence type="ECO:0000256" key="1">
    <source>
        <dbReference type="ARBA" id="ARBA00004496"/>
    </source>
</evidence>
<dbReference type="GO" id="GO:0006897">
    <property type="term" value="P:endocytosis"/>
    <property type="evidence" value="ECO:0007669"/>
    <property type="project" value="InterPro"/>
</dbReference>
<dbReference type="GO" id="GO:0007015">
    <property type="term" value="P:actin filament organization"/>
    <property type="evidence" value="ECO:0007669"/>
    <property type="project" value="TreeGrafter"/>
</dbReference>
<dbReference type="InterPro" id="IPR013809">
    <property type="entry name" value="ENTH"/>
</dbReference>
<dbReference type="InterPro" id="IPR011417">
    <property type="entry name" value="ANTH_dom"/>
</dbReference>
<dbReference type="PROSITE" id="PS50945">
    <property type="entry name" value="I_LWEQ"/>
    <property type="match status" value="1"/>
</dbReference>
<dbReference type="FunFam" id="1.25.40.90:FF:000012">
    <property type="entry name" value="Huntingtin interacting protein 1-related"/>
    <property type="match status" value="1"/>
</dbReference>
<evidence type="ECO:0000313" key="9">
    <source>
        <dbReference type="WBParaSite" id="SVE_1879000.1"/>
    </source>
</evidence>
<dbReference type="Pfam" id="PF01608">
    <property type="entry name" value="I_LWEQ"/>
    <property type="match status" value="1"/>
</dbReference>
<dbReference type="InterPro" id="IPR035964">
    <property type="entry name" value="I/LWEQ_dom_sf"/>
</dbReference>
<dbReference type="SMART" id="SM00307">
    <property type="entry name" value="ILWEQ"/>
    <property type="match status" value="1"/>
</dbReference>
<dbReference type="SMART" id="SM00273">
    <property type="entry name" value="ENTH"/>
    <property type="match status" value="1"/>
</dbReference>
<dbReference type="Pfam" id="PF07651">
    <property type="entry name" value="ANTH"/>
    <property type="match status" value="1"/>
</dbReference>
<evidence type="ECO:0000256" key="5">
    <source>
        <dbReference type="SAM" id="Coils"/>
    </source>
</evidence>
<dbReference type="Gene3D" id="1.25.40.90">
    <property type="match status" value="1"/>
</dbReference>
<dbReference type="SUPFAM" id="SSF109885">
    <property type="entry name" value="I/LWEQ domain"/>
    <property type="match status" value="1"/>
</dbReference>
<keyword evidence="8" id="KW-1185">Reference proteome</keyword>
<dbReference type="FunFam" id="1.20.1410.10:FF:000006">
    <property type="entry name" value="Huntingtin interacting protein"/>
    <property type="match status" value="1"/>
</dbReference>
<evidence type="ECO:0000256" key="2">
    <source>
        <dbReference type="ARBA" id="ARBA00010135"/>
    </source>
</evidence>
<reference evidence="8" key="1">
    <citation type="submission" date="2014-07" db="EMBL/GenBank/DDBJ databases">
        <authorList>
            <person name="Martin A.A"/>
            <person name="De Silva N."/>
        </authorList>
    </citation>
    <scope>NUCLEOTIDE SEQUENCE</scope>
</reference>
<proteinExistence type="inferred from homology"/>
<dbReference type="Gene3D" id="1.20.5.1700">
    <property type="match status" value="1"/>
</dbReference>
<dbReference type="PANTHER" id="PTHR10407">
    <property type="entry name" value="HUNTINGTIN INTERACTING PROTEIN 1"/>
    <property type="match status" value="1"/>
</dbReference>
<dbReference type="PROSITE" id="PS50942">
    <property type="entry name" value="ENTH"/>
    <property type="match status" value="1"/>
</dbReference>
<dbReference type="GO" id="GO:0048268">
    <property type="term" value="P:clathrin coat assembly"/>
    <property type="evidence" value="ECO:0007669"/>
    <property type="project" value="TreeGrafter"/>
</dbReference>
<dbReference type="GO" id="GO:0030136">
    <property type="term" value="C:clathrin-coated vesicle"/>
    <property type="evidence" value="ECO:0007669"/>
    <property type="project" value="TreeGrafter"/>
</dbReference>
<dbReference type="AlphaFoldDB" id="A0A0K0G244"/>
<dbReference type="STRING" id="75913.A0A0K0G244"/>
<dbReference type="InterPro" id="IPR008942">
    <property type="entry name" value="ENTH_VHS"/>
</dbReference>
<dbReference type="WBParaSite" id="SVE_1879000.1">
    <property type="protein sequence ID" value="SVE_1879000.1"/>
    <property type="gene ID" value="SVE_1879000"/>
</dbReference>
<dbReference type="PANTHER" id="PTHR10407:SF15">
    <property type="entry name" value="HUNTINGTIN INTERACTING PROTEIN 1"/>
    <property type="match status" value="1"/>
</dbReference>
<dbReference type="InterPro" id="IPR002558">
    <property type="entry name" value="ILWEQ_dom"/>
</dbReference>
<organism evidence="8 9">
    <name type="scientific">Strongyloides venezuelensis</name>
    <name type="common">Threadworm</name>
    <dbReference type="NCBI Taxonomy" id="75913"/>
    <lineage>
        <taxon>Eukaryota</taxon>
        <taxon>Metazoa</taxon>
        <taxon>Ecdysozoa</taxon>
        <taxon>Nematoda</taxon>
        <taxon>Chromadorea</taxon>
        <taxon>Rhabditida</taxon>
        <taxon>Tylenchina</taxon>
        <taxon>Panagrolaimomorpha</taxon>
        <taxon>Strongyloidoidea</taxon>
        <taxon>Strongyloididae</taxon>
        <taxon>Strongyloides</taxon>
    </lineage>
</organism>
<evidence type="ECO:0000256" key="3">
    <source>
        <dbReference type="ARBA" id="ARBA00022490"/>
    </source>
</evidence>
<keyword evidence="4" id="KW-0009">Actin-binding</keyword>
<dbReference type="GO" id="GO:0051015">
    <property type="term" value="F:actin filament binding"/>
    <property type="evidence" value="ECO:0007669"/>
    <property type="project" value="TreeGrafter"/>
</dbReference>
<dbReference type="SUPFAM" id="SSF48464">
    <property type="entry name" value="ENTH/VHS domain"/>
    <property type="match status" value="1"/>
</dbReference>
<feature type="coiled-coil region" evidence="5">
    <location>
        <begin position="363"/>
        <end position="539"/>
    </location>
</feature>
<accession>A0A0K0G244</accession>
<protein>
    <submittedName>
        <fullName evidence="9">Huntingtin interacting protein 1 (inferred by orthology to a D. melanogaster protein)</fullName>
    </submittedName>
</protein>
<dbReference type="CDD" id="cd17006">
    <property type="entry name" value="ANTH_N_HIP1_like"/>
    <property type="match status" value="1"/>
</dbReference>
<evidence type="ECO:0000259" key="7">
    <source>
        <dbReference type="PROSITE" id="PS50945"/>
    </source>
</evidence>
<comment type="similarity">
    <text evidence="2">Belongs to the SLA2 family.</text>
</comment>
<dbReference type="InterPro" id="IPR030224">
    <property type="entry name" value="Sla2_fam"/>
</dbReference>
<comment type="subcellular location">
    <subcellularLocation>
        <location evidence="1">Cytoplasm</location>
    </subcellularLocation>
</comment>
<dbReference type="Proteomes" id="UP000035680">
    <property type="component" value="Unassembled WGS sequence"/>
</dbReference>
<feature type="domain" description="I/LWEQ" evidence="7">
    <location>
        <begin position="688"/>
        <end position="929"/>
    </location>
</feature>
<dbReference type="GO" id="GO:0043325">
    <property type="term" value="F:phosphatidylinositol-3,4-bisphosphate binding"/>
    <property type="evidence" value="ECO:0007669"/>
    <property type="project" value="TreeGrafter"/>
</dbReference>
<dbReference type="GO" id="GO:0035615">
    <property type="term" value="F:clathrin adaptor activity"/>
    <property type="evidence" value="ECO:0007669"/>
    <property type="project" value="TreeGrafter"/>
</dbReference>